<dbReference type="EMBL" id="CAJNAU010000138">
    <property type="protein sequence ID" value="CAE6856236.1"/>
    <property type="molecule type" value="Genomic_DNA"/>
</dbReference>
<reference evidence="7 8" key="1">
    <citation type="submission" date="2021-02" db="EMBL/GenBank/DDBJ databases">
        <authorList>
            <person name="Vanwijnsberghe S."/>
        </authorList>
    </citation>
    <scope>NUCLEOTIDE SEQUENCE [LARGE SCALE GENOMIC DNA]</scope>
    <source>
        <strain evidence="7 8">R-69658</strain>
    </source>
</reference>
<evidence type="ECO:0000256" key="1">
    <source>
        <dbReference type="ARBA" id="ARBA00010062"/>
    </source>
</evidence>
<organism evidence="7 8">
    <name type="scientific">Paraburkholderia aspalathi</name>
    <dbReference type="NCBI Taxonomy" id="1324617"/>
    <lineage>
        <taxon>Bacteria</taxon>
        <taxon>Pseudomonadati</taxon>
        <taxon>Pseudomonadota</taxon>
        <taxon>Betaproteobacteria</taxon>
        <taxon>Burkholderiales</taxon>
        <taxon>Burkholderiaceae</taxon>
        <taxon>Paraburkholderia</taxon>
    </lineage>
</organism>
<evidence type="ECO:0000256" key="5">
    <source>
        <dbReference type="SAM" id="SignalP"/>
    </source>
</evidence>
<evidence type="ECO:0000256" key="4">
    <source>
        <dbReference type="ARBA" id="ARBA00022970"/>
    </source>
</evidence>
<evidence type="ECO:0000259" key="6">
    <source>
        <dbReference type="Pfam" id="PF13458"/>
    </source>
</evidence>
<dbReference type="Proteomes" id="UP000674425">
    <property type="component" value="Unassembled WGS sequence"/>
</dbReference>
<sequence length="382" mass="40038">MKATHARLAALATFAAVTTGSAVAETPIKIGVQAPITGEYAGEGQGIENAVRLLVEQRNAAGGILGRKIEVTTCDDEGKAAQAAICARRLVNEGVVAVIGSYTSGAALAAAPIYTAANVIQTSDGSSDELTQRGYKTFFRNAPPNSAESAFTAEYLVKHKKYQRIAVLADHSSFSSGLADSVQKSVKAAGGNVVSTGFITAGSQDYTAVLTKIKSEGADVLYFAGYYPDGGLIRSQMVQLNMSAPFVGGDANQNVAFAKIAGKAAEGAVMVNTPAPESLPYPEAREFLASYKAKYHSTPPSIYTFTNADGLRAVFAAMAATKSADASKLVDYMHQMKQFNGLTGAFGWDDKGERIGSPFVAFEITASGDYRTIYPAQQSASK</sequence>
<dbReference type="InterPro" id="IPR000709">
    <property type="entry name" value="Leu_Ile_Val-bd"/>
</dbReference>
<dbReference type="PRINTS" id="PR00337">
    <property type="entry name" value="LEUILEVALBP"/>
</dbReference>
<gene>
    <name evidence="7" type="primary">livK_2</name>
    <name evidence="7" type="ORF">R69658_07402</name>
</gene>
<keyword evidence="4" id="KW-0029">Amino-acid transport</keyword>
<comment type="caution">
    <text evidence="7">The sequence shown here is derived from an EMBL/GenBank/DDBJ whole genome shotgun (WGS) entry which is preliminary data.</text>
</comment>
<dbReference type="Pfam" id="PF13458">
    <property type="entry name" value="Peripla_BP_6"/>
    <property type="match status" value="1"/>
</dbReference>
<dbReference type="SUPFAM" id="SSF53822">
    <property type="entry name" value="Periplasmic binding protein-like I"/>
    <property type="match status" value="1"/>
</dbReference>
<evidence type="ECO:0000313" key="8">
    <source>
        <dbReference type="Proteomes" id="UP000674425"/>
    </source>
</evidence>
<dbReference type="CDD" id="cd06342">
    <property type="entry name" value="PBP1_ABC_LIVBP-like"/>
    <property type="match status" value="1"/>
</dbReference>
<dbReference type="RefSeq" id="WP_200622362.1">
    <property type="nucleotide sequence ID" value="NZ_CAJNAU010000138.1"/>
</dbReference>
<evidence type="ECO:0000256" key="3">
    <source>
        <dbReference type="ARBA" id="ARBA00022729"/>
    </source>
</evidence>
<evidence type="ECO:0000313" key="7">
    <source>
        <dbReference type="EMBL" id="CAE6856236.1"/>
    </source>
</evidence>
<comment type="similarity">
    <text evidence="1">Belongs to the leucine-binding protein family.</text>
</comment>
<dbReference type="InterPro" id="IPR028081">
    <property type="entry name" value="Leu-bd"/>
</dbReference>
<keyword evidence="2" id="KW-0813">Transport</keyword>
<protein>
    <submittedName>
        <fullName evidence="7">Leucine-specific-binding protein</fullName>
    </submittedName>
</protein>
<feature type="domain" description="Leucine-binding protein" evidence="6">
    <location>
        <begin position="27"/>
        <end position="368"/>
    </location>
</feature>
<dbReference type="PANTHER" id="PTHR47151:SF2">
    <property type="entry name" value="AMINO ACID BINDING PROTEIN"/>
    <property type="match status" value="1"/>
</dbReference>
<accession>A0ABN7N8H5</accession>
<dbReference type="Gene3D" id="3.40.50.2300">
    <property type="match status" value="2"/>
</dbReference>
<keyword evidence="8" id="KW-1185">Reference proteome</keyword>
<feature type="chain" id="PRO_5045705163" evidence="5">
    <location>
        <begin position="25"/>
        <end position="382"/>
    </location>
</feature>
<dbReference type="InterPro" id="IPR028082">
    <property type="entry name" value="Peripla_BP_I"/>
</dbReference>
<feature type="signal peptide" evidence="5">
    <location>
        <begin position="1"/>
        <end position="24"/>
    </location>
</feature>
<keyword evidence="3 5" id="KW-0732">Signal</keyword>
<dbReference type="PANTHER" id="PTHR47151">
    <property type="entry name" value="LEU/ILE/VAL-BINDING ABC TRANSPORTER SUBUNIT"/>
    <property type="match status" value="1"/>
</dbReference>
<name>A0ABN7N8H5_9BURK</name>
<proteinExistence type="inferred from homology"/>
<evidence type="ECO:0000256" key="2">
    <source>
        <dbReference type="ARBA" id="ARBA00022448"/>
    </source>
</evidence>